<comment type="caution">
    <text evidence="20">The sequence shown here is derived from an EMBL/GenBank/DDBJ whole genome shotgun (WGS) entry which is preliminary data.</text>
</comment>
<dbReference type="Proteomes" id="UP000613740">
    <property type="component" value="Unassembled WGS sequence"/>
</dbReference>
<comment type="similarity">
    <text evidence="2">Belongs to the polyprenol kinase family.</text>
</comment>
<feature type="region of interest" description="Disordered" evidence="18">
    <location>
        <begin position="219"/>
        <end position="255"/>
    </location>
</feature>
<protein>
    <recommendedName>
        <fullName evidence="15">phytol kinase</fullName>
        <ecNumber evidence="15">2.7.1.182</ecNumber>
    </recommendedName>
</protein>
<keyword evidence="8 17" id="KW-0863">Zinc-finger</keyword>
<evidence type="ECO:0000256" key="16">
    <source>
        <dbReference type="ARBA" id="ARBA00048889"/>
    </source>
</evidence>
<keyword evidence="13" id="KW-0472">Membrane</keyword>
<dbReference type="OrthoDB" id="550206at2759"/>
<keyword evidence="21" id="KW-1185">Reference proteome</keyword>
<evidence type="ECO:0000256" key="3">
    <source>
        <dbReference type="ARBA" id="ARBA00022528"/>
    </source>
</evidence>
<feature type="region of interest" description="Disordered" evidence="18">
    <location>
        <begin position="965"/>
        <end position="991"/>
    </location>
</feature>
<keyword evidence="10" id="KW-0862">Zinc</keyword>
<dbReference type="PROSITE" id="PS50865">
    <property type="entry name" value="ZF_MYND_2"/>
    <property type="match status" value="1"/>
</dbReference>
<keyword evidence="11" id="KW-0809">Transit peptide</keyword>
<dbReference type="InterPro" id="IPR039606">
    <property type="entry name" value="Phytol/farnesol_kinase"/>
</dbReference>
<feature type="compositionally biased region" description="Low complexity" evidence="18">
    <location>
        <begin position="807"/>
        <end position="817"/>
    </location>
</feature>
<accession>A0A835WWF4</accession>
<evidence type="ECO:0000313" key="21">
    <source>
        <dbReference type="Proteomes" id="UP000613740"/>
    </source>
</evidence>
<evidence type="ECO:0000256" key="11">
    <source>
        <dbReference type="ARBA" id="ARBA00022946"/>
    </source>
</evidence>
<feature type="domain" description="MYND-type" evidence="19">
    <location>
        <begin position="1079"/>
        <end position="1133"/>
    </location>
</feature>
<feature type="compositionally biased region" description="Low complexity" evidence="18">
    <location>
        <begin position="529"/>
        <end position="549"/>
    </location>
</feature>
<name>A0A835WWF4_9CHLO</name>
<feature type="compositionally biased region" description="Basic and acidic residues" evidence="18">
    <location>
        <begin position="793"/>
        <end position="806"/>
    </location>
</feature>
<keyword evidence="9" id="KW-0418">Kinase</keyword>
<feature type="region of interest" description="Disordered" evidence="18">
    <location>
        <begin position="792"/>
        <end position="817"/>
    </location>
</feature>
<evidence type="ECO:0000256" key="4">
    <source>
        <dbReference type="ARBA" id="ARBA00022640"/>
    </source>
</evidence>
<dbReference type="GO" id="GO:0010276">
    <property type="term" value="F:phytol kinase activity"/>
    <property type="evidence" value="ECO:0007669"/>
    <property type="project" value="UniProtKB-EC"/>
</dbReference>
<evidence type="ECO:0000256" key="1">
    <source>
        <dbReference type="ARBA" id="ARBA00004508"/>
    </source>
</evidence>
<feature type="region of interest" description="Disordered" evidence="18">
    <location>
        <begin position="359"/>
        <end position="385"/>
    </location>
</feature>
<evidence type="ECO:0000256" key="14">
    <source>
        <dbReference type="ARBA" id="ARBA00024015"/>
    </source>
</evidence>
<dbReference type="Gene3D" id="6.10.140.2220">
    <property type="match status" value="1"/>
</dbReference>
<dbReference type="PANTHER" id="PTHR32523">
    <property type="entry name" value="PHYTOL KINASE 1, CHLOROPLASTIC"/>
    <property type="match status" value="1"/>
</dbReference>
<keyword evidence="3" id="KW-0150">Chloroplast</keyword>
<dbReference type="AlphaFoldDB" id="A0A835WWF4"/>
<reference evidence="20" key="1">
    <citation type="journal article" date="2020" name="bioRxiv">
        <title>Comparative genomics of Chlamydomonas.</title>
        <authorList>
            <person name="Craig R.J."/>
            <person name="Hasan A.R."/>
            <person name="Ness R.W."/>
            <person name="Keightley P.D."/>
        </authorList>
    </citation>
    <scope>NUCLEOTIDE SEQUENCE</scope>
    <source>
        <strain evidence="20">CCAP 11/173</strain>
    </source>
</reference>
<evidence type="ECO:0000256" key="9">
    <source>
        <dbReference type="ARBA" id="ARBA00022777"/>
    </source>
</evidence>
<evidence type="ECO:0000256" key="6">
    <source>
        <dbReference type="ARBA" id="ARBA00022692"/>
    </source>
</evidence>
<feature type="compositionally biased region" description="Low complexity" evidence="18">
    <location>
        <begin position="222"/>
        <end position="236"/>
    </location>
</feature>
<dbReference type="GO" id="GO:0016020">
    <property type="term" value="C:membrane"/>
    <property type="evidence" value="ECO:0007669"/>
    <property type="project" value="UniProtKB-SubCell"/>
</dbReference>
<evidence type="ECO:0000256" key="17">
    <source>
        <dbReference type="PROSITE-ProRule" id="PRU00134"/>
    </source>
</evidence>
<comment type="pathway">
    <text evidence="14">Cofactor biosynthesis; tocopherol biosynthesis.</text>
</comment>
<keyword evidence="6" id="KW-0812">Transmembrane</keyword>
<feature type="compositionally biased region" description="Low complexity" evidence="18">
    <location>
        <begin position="363"/>
        <end position="385"/>
    </location>
</feature>
<evidence type="ECO:0000256" key="2">
    <source>
        <dbReference type="ARBA" id="ARBA00010794"/>
    </source>
</evidence>
<evidence type="ECO:0000256" key="15">
    <source>
        <dbReference type="ARBA" id="ARBA00039024"/>
    </source>
</evidence>
<keyword evidence="4" id="KW-0934">Plastid</keyword>
<dbReference type="InterPro" id="IPR002893">
    <property type="entry name" value="Znf_MYND"/>
</dbReference>
<evidence type="ECO:0000256" key="12">
    <source>
        <dbReference type="ARBA" id="ARBA00022989"/>
    </source>
</evidence>
<evidence type="ECO:0000256" key="18">
    <source>
        <dbReference type="SAM" id="MobiDB-lite"/>
    </source>
</evidence>
<evidence type="ECO:0000256" key="10">
    <source>
        <dbReference type="ARBA" id="ARBA00022833"/>
    </source>
</evidence>
<keyword evidence="5" id="KW-0808">Transferase</keyword>
<dbReference type="EC" id="2.7.1.182" evidence="15"/>
<comment type="catalytic activity">
    <reaction evidence="16">
        <text>phytol + CTP = phytyl phosphate + CDP + H(+)</text>
        <dbReference type="Rhea" id="RHEA:38055"/>
        <dbReference type="ChEBI" id="CHEBI:15378"/>
        <dbReference type="ChEBI" id="CHEBI:17327"/>
        <dbReference type="ChEBI" id="CHEBI:37563"/>
        <dbReference type="ChEBI" id="CHEBI:58069"/>
        <dbReference type="ChEBI" id="CHEBI:75483"/>
        <dbReference type="EC" id="2.7.1.182"/>
    </reaction>
</comment>
<evidence type="ECO:0000256" key="8">
    <source>
        <dbReference type="ARBA" id="ARBA00022771"/>
    </source>
</evidence>
<evidence type="ECO:0000259" key="19">
    <source>
        <dbReference type="PROSITE" id="PS50865"/>
    </source>
</evidence>
<keyword evidence="12" id="KW-1133">Transmembrane helix</keyword>
<dbReference type="GO" id="GO:0008270">
    <property type="term" value="F:zinc ion binding"/>
    <property type="evidence" value="ECO:0007669"/>
    <property type="project" value="UniProtKB-KW"/>
</dbReference>
<organism evidence="20 21">
    <name type="scientific">Chlamydomonas schloesseri</name>
    <dbReference type="NCBI Taxonomy" id="2026947"/>
    <lineage>
        <taxon>Eukaryota</taxon>
        <taxon>Viridiplantae</taxon>
        <taxon>Chlorophyta</taxon>
        <taxon>core chlorophytes</taxon>
        <taxon>Chlorophyceae</taxon>
        <taxon>CS clade</taxon>
        <taxon>Chlamydomonadales</taxon>
        <taxon>Chlamydomonadaceae</taxon>
        <taxon>Chlamydomonas</taxon>
    </lineage>
</organism>
<dbReference type="PANTHER" id="PTHR32523:SF8">
    <property type="entry name" value="DOLICHOL KINASE"/>
    <property type="match status" value="1"/>
</dbReference>
<feature type="region of interest" description="Disordered" evidence="18">
    <location>
        <begin position="528"/>
        <end position="549"/>
    </location>
</feature>
<dbReference type="GO" id="GO:0009507">
    <property type="term" value="C:chloroplast"/>
    <property type="evidence" value="ECO:0007669"/>
    <property type="project" value="UniProtKB-SubCell"/>
</dbReference>
<keyword evidence="7" id="KW-0479">Metal-binding</keyword>
<sequence>MAVGANSDPGWLRALGLVQRTCASLEDSWVSNSRAPLALQRADVFSCYARVLSKVGRGAVGGGAAGGETAAAGPSGSVGGGGAAGSSGAACSGGRGAAGDAPSAAERRCAVEAEAVSDILRLLSSHTLTSRSTMNCGPELLAALGRSQVLEHAAAAALRLAAACPPQPSPAAASAGAAIAMYGWQSVSQLKVSCVRYLRGLAAAAMNPESNLMAAALQHTPSGGVSSSSSSASPGANKGGAGTQQDASLAHQQAQEQASAALEDAVLRLVSGPATSMFLVWALLCDHATALQHAAAAEADDAAAPQATSHAAAAPGLRGAGLLPKGLVRPIAGDLYIGSCSETLCGLCKVMEMHLRADERAAEQQQQQQQQQPVPGQEQQQVQPLGGPAVPAAVLLPYPPVRLYDLLAGTLDTLTSSSGTTAPEEPRMPVSTMSFILVYLASQQRPRQLAARLPGLWRHLLRPLDLELAWDTLTALRGVAMALDSLQARAAQPPSVPVCRLPAGKPTTITGPGGRQQGHDKRVVPDRQATGAAAGAAGSAVGTPGAGAGAAVDKAAAGRAAGTCCYSLRCALDAGLLPALERVVRNAPLRSGRDSSHEQPARLRNSMRETILKSALRISGVWPDLLAHAPVPQAVGLIATLTAAARPLVCPAPQPGEGRELTAAGMTTCGNLIALLHQVFCVRARSVDGTGSPGALAAQHGGHVASLAGSQTAAPQPPAPAARQALLASFALQQWLPLLLGVLENLAMSIRASTLLPASSRHDSGPERRLVGDVVLLVHRVLMWATILADEQQSDKRTTTGEKDRAACGGAAPAAPASGSASAAPALAGARWAPTSAADGAAAVAAAETANAAVPAATATDFESWRAFLIGSCGTAMARLVGQLYEVALLPPEPHKQPGSPLAQLEESMACLLEWYVAVIPDFASALCLFDEKMADEEADKDKTRNRVIRDAWERHGRPAATALYDAVARSTTQQRREREGGGGPSSNGGLAAVEAAKLEAERERAVKVLRRRTLVDAASCDEQARACVEWLLSPAEVLRQLRQAGVSAGLTDSDCGSSGSSSGGATAAAAASSPCGPYALCGNTAGCTNLDGPSALIPPGGGKTCSRCKRVRYCCGACQLQHWREGGHSEKCAGMALAAGTGAAREI</sequence>
<dbReference type="EMBL" id="JAEHOD010000002">
    <property type="protein sequence ID" value="KAG2454428.1"/>
    <property type="molecule type" value="Genomic_DNA"/>
</dbReference>
<gene>
    <name evidence="20" type="ORF">HYH02_001448</name>
</gene>
<evidence type="ECO:0000256" key="13">
    <source>
        <dbReference type="ARBA" id="ARBA00023136"/>
    </source>
</evidence>
<comment type="subcellular location">
    <subcellularLocation>
        <location evidence="1">Plastid</location>
        <location evidence="1">Chloroplast membrane</location>
        <topology evidence="1">Multi-pass membrane protein</topology>
    </subcellularLocation>
</comment>
<evidence type="ECO:0000313" key="20">
    <source>
        <dbReference type="EMBL" id="KAG2454428.1"/>
    </source>
</evidence>
<dbReference type="Pfam" id="PF01753">
    <property type="entry name" value="zf-MYND"/>
    <property type="match status" value="1"/>
</dbReference>
<evidence type="ECO:0000256" key="7">
    <source>
        <dbReference type="ARBA" id="ARBA00022723"/>
    </source>
</evidence>
<evidence type="ECO:0000256" key="5">
    <source>
        <dbReference type="ARBA" id="ARBA00022679"/>
    </source>
</evidence>
<dbReference type="SUPFAM" id="SSF144232">
    <property type="entry name" value="HIT/MYND zinc finger-like"/>
    <property type="match status" value="1"/>
</dbReference>
<proteinExistence type="inferred from homology"/>